<dbReference type="InterPro" id="IPR003795">
    <property type="entry name" value="DUF192"/>
</dbReference>
<evidence type="ECO:0008006" key="3">
    <source>
        <dbReference type="Google" id="ProtNLM"/>
    </source>
</evidence>
<dbReference type="EMBL" id="CP013099">
    <property type="protein sequence ID" value="ALP54808.1"/>
    <property type="molecule type" value="Genomic_DNA"/>
</dbReference>
<protein>
    <recommendedName>
        <fullName evidence="3">ACR family protein</fullName>
    </recommendedName>
</protein>
<dbReference type="Gene3D" id="2.60.120.1140">
    <property type="entry name" value="Protein of unknown function DUF192"/>
    <property type="match status" value="1"/>
</dbReference>
<dbReference type="PANTHER" id="PTHR37953:SF1">
    <property type="entry name" value="UPF0127 PROTEIN MJ1496"/>
    <property type="match status" value="1"/>
</dbReference>
<name>A0A0S2TI46_9GAMM</name>
<dbReference type="STRING" id="1748243.Tel_09515"/>
<dbReference type="KEGG" id="tee:Tel_09515"/>
<dbReference type="PANTHER" id="PTHR37953">
    <property type="entry name" value="UPF0127 PROTEIN MJ1496"/>
    <property type="match status" value="1"/>
</dbReference>
<sequence>MCFSACLFLLTDAFAADALISLKDRIFEVDLAVSAAERKRGLMQRSSLAPDQGMLFVYPEPQIVSFWMKQTLIPLDILYFDAEGRLIHMFEHVQPCRITPCKTYTNKQPAQYVLELPAGSAESLSLTLGNSFEIMKP</sequence>
<dbReference type="Proteomes" id="UP000055136">
    <property type="component" value="Chromosome"/>
</dbReference>
<evidence type="ECO:0000313" key="1">
    <source>
        <dbReference type="EMBL" id="ALP54808.1"/>
    </source>
</evidence>
<gene>
    <name evidence="1" type="ORF">Tel_09515</name>
</gene>
<accession>A0A0S2TI46</accession>
<dbReference type="AlphaFoldDB" id="A0A0S2TI46"/>
<proteinExistence type="predicted"/>
<evidence type="ECO:0000313" key="2">
    <source>
        <dbReference type="Proteomes" id="UP000055136"/>
    </source>
</evidence>
<reference evidence="1" key="1">
    <citation type="submission" date="2015-10" db="EMBL/GenBank/DDBJ databases">
        <title>Description of Candidatus Tenderia electrophaga gen. nov, sp. nov., an Uncultivated Electroautotroph from a Biocathode Enrichment.</title>
        <authorList>
            <person name="Eddie B.J."/>
            <person name="Malanoski A.P."/>
            <person name="Wang Z."/>
            <person name="Hall R.J."/>
            <person name="Oh S.D."/>
            <person name="Heiner C."/>
            <person name="Lin B."/>
            <person name="Strycharz-Glaven S.M."/>
        </authorList>
    </citation>
    <scope>NUCLEOTIDE SEQUENCE [LARGE SCALE GENOMIC DNA]</scope>
    <source>
        <strain evidence="1">NRL1</strain>
    </source>
</reference>
<dbReference type="InterPro" id="IPR038695">
    <property type="entry name" value="Saro_0823-like_sf"/>
</dbReference>
<organism evidence="1 2">
    <name type="scientific">Candidatus Tenderia electrophaga</name>
    <dbReference type="NCBI Taxonomy" id="1748243"/>
    <lineage>
        <taxon>Bacteria</taxon>
        <taxon>Pseudomonadati</taxon>
        <taxon>Pseudomonadota</taxon>
        <taxon>Gammaproteobacteria</taxon>
        <taxon>Candidatus Tenderiales</taxon>
        <taxon>Candidatus Tenderiaceae</taxon>
        <taxon>Candidatus Tenderia</taxon>
    </lineage>
</organism>
<dbReference type="Pfam" id="PF02643">
    <property type="entry name" value="DUF192"/>
    <property type="match status" value="1"/>
</dbReference>
<keyword evidence="2" id="KW-1185">Reference proteome</keyword>